<evidence type="ECO:0000256" key="6">
    <source>
        <dbReference type="ARBA" id="ARBA00022989"/>
    </source>
</evidence>
<feature type="transmembrane region" description="Helical" evidence="8">
    <location>
        <begin position="291"/>
        <end position="310"/>
    </location>
</feature>
<reference evidence="10 11" key="1">
    <citation type="submission" date="2014-09" db="EMBL/GenBank/DDBJ databases">
        <title>Vibrio maritimus JCM 19235. (C45) whole genome shotgun sequence.</title>
        <authorList>
            <person name="Sawabe T."/>
            <person name="Meirelles P."/>
            <person name="Nakanishi M."/>
            <person name="Sayaka M."/>
            <person name="Hattori M."/>
            <person name="Ohkuma M."/>
        </authorList>
    </citation>
    <scope>NUCLEOTIDE SEQUENCE [LARGE SCALE GENOMIC DNA]</scope>
    <source>
        <strain evidence="11">JCM19235</strain>
    </source>
</reference>
<feature type="transmembrane region" description="Helical" evidence="8">
    <location>
        <begin position="7"/>
        <end position="24"/>
    </location>
</feature>
<feature type="transmembrane region" description="Helical" evidence="8">
    <location>
        <begin position="380"/>
        <end position="398"/>
    </location>
</feature>
<gene>
    <name evidence="10" type="ORF">JCM19235_4525</name>
</gene>
<dbReference type="OrthoDB" id="9775035at2"/>
<dbReference type="Pfam" id="PF02366">
    <property type="entry name" value="PMT"/>
    <property type="match status" value="1"/>
</dbReference>
<protein>
    <submittedName>
        <fullName evidence="10">Polymyxin resistance protein ArnT</fullName>
    </submittedName>
</protein>
<feature type="transmembrane region" description="Helical" evidence="8">
    <location>
        <begin position="316"/>
        <end position="336"/>
    </location>
</feature>
<feature type="transmembrane region" description="Helical" evidence="8">
    <location>
        <begin position="83"/>
        <end position="105"/>
    </location>
</feature>
<evidence type="ECO:0000259" key="9">
    <source>
        <dbReference type="Pfam" id="PF02366"/>
    </source>
</evidence>
<organism evidence="10 11">
    <name type="scientific">Vibrio maritimus</name>
    <dbReference type="NCBI Taxonomy" id="990268"/>
    <lineage>
        <taxon>Bacteria</taxon>
        <taxon>Pseudomonadati</taxon>
        <taxon>Pseudomonadota</taxon>
        <taxon>Gammaproteobacteria</taxon>
        <taxon>Vibrionales</taxon>
        <taxon>Vibrionaceae</taxon>
        <taxon>Vibrio</taxon>
    </lineage>
</organism>
<dbReference type="AlphaFoldDB" id="A0A090RXY0"/>
<reference evidence="10 11" key="2">
    <citation type="submission" date="2014-09" db="EMBL/GenBank/DDBJ databases">
        <authorList>
            <consortium name="NBRP consortium"/>
            <person name="Sawabe T."/>
            <person name="Meirelles P."/>
            <person name="Nakanishi M."/>
            <person name="Sayaka M."/>
            <person name="Hattori M."/>
            <person name="Ohkuma M."/>
        </authorList>
    </citation>
    <scope>NUCLEOTIDE SEQUENCE [LARGE SCALE GENOMIC DNA]</scope>
    <source>
        <strain evidence="11">JCM19235</strain>
    </source>
</reference>
<keyword evidence="3" id="KW-0328">Glycosyltransferase</keyword>
<dbReference type="Proteomes" id="UP000029228">
    <property type="component" value="Unassembled WGS sequence"/>
</dbReference>
<dbReference type="GO" id="GO:0006493">
    <property type="term" value="P:protein O-linked glycosylation"/>
    <property type="evidence" value="ECO:0007669"/>
    <property type="project" value="InterPro"/>
</dbReference>
<keyword evidence="2" id="KW-1003">Cell membrane</keyword>
<accession>A0A090RXY0</accession>
<keyword evidence="7 8" id="KW-0472">Membrane</keyword>
<evidence type="ECO:0000256" key="4">
    <source>
        <dbReference type="ARBA" id="ARBA00022679"/>
    </source>
</evidence>
<sequence length="550" mass="62736">MQQSRINWAVWVPLFFIALYILPLDLRPLWSPDELRYGEISREMVESGNWIVPTFNDLRYFEKPIMGYWFNAIAQVLFGDTNFAVRIASALASLGGALFLVSLVGRMTDRRQGWLTAGVFLSMFMVAAIGTYSVLDGMLAFWLTACYAAFFFATESTKTKQRWLYYGLAGFFCGCAVLTKGFLALALPVIVVVPYMIMQKQFLEILRWGWWVMLVAFITCLPWSLAIHAAEPDYWNYFFWEEHIHRFSAEDAQHAAPAWYYIPFLFLGTLPWVFWAPSALVQLKGEFSKPLIRYSIWWAVMPFLLFSYASGKLATYILPCMAPIAILLTHGIIKAYNSKAKGLTIGSLINGAFFALVAVTLMVMFFMGKLPLDETESYRPWIALFILGFWAACAFYAAKASAFEHKFMAYMVSPLALFALFSTVVPNSTIDSKNASSLYGRACSKSHREMVLIADYPDTMSALNWYLKRTDVYLTKGMGEVDYGLNYDDANHRWIPFENISAFIKEKQKTAPVLLHFRNLPPLPEDFPVADEHVDRGRYHALIFNQVSAE</sequence>
<name>A0A090RXY0_9VIBR</name>
<keyword evidence="5 8" id="KW-0812">Transmembrane</keyword>
<dbReference type="EMBL" id="BBMR01000005">
    <property type="protein sequence ID" value="GAL20325.1"/>
    <property type="molecule type" value="Genomic_DNA"/>
</dbReference>
<feature type="transmembrane region" description="Helical" evidence="8">
    <location>
        <begin position="163"/>
        <end position="196"/>
    </location>
</feature>
<evidence type="ECO:0000256" key="1">
    <source>
        <dbReference type="ARBA" id="ARBA00004651"/>
    </source>
</evidence>
<dbReference type="GO" id="GO:0010041">
    <property type="term" value="P:response to iron(III) ion"/>
    <property type="evidence" value="ECO:0007669"/>
    <property type="project" value="TreeGrafter"/>
</dbReference>
<feature type="transmembrane region" description="Helical" evidence="8">
    <location>
        <begin position="348"/>
        <end position="368"/>
    </location>
</feature>
<evidence type="ECO:0000256" key="2">
    <source>
        <dbReference type="ARBA" id="ARBA00022475"/>
    </source>
</evidence>
<dbReference type="GO" id="GO:0016763">
    <property type="term" value="F:pentosyltransferase activity"/>
    <property type="evidence" value="ECO:0007669"/>
    <property type="project" value="TreeGrafter"/>
</dbReference>
<comment type="caution">
    <text evidence="10">The sequence shown here is derived from an EMBL/GenBank/DDBJ whole genome shotgun (WGS) entry which is preliminary data.</text>
</comment>
<dbReference type="GO" id="GO:0009103">
    <property type="term" value="P:lipopolysaccharide biosynthetic process"/>
    <property type="evidence" value="ECO:0007669"/>
    <property type="project" value="TreeGrafter"/>
</dbReference>
<feature type="domain" description="ArnT-like N-terminal" evidence="9">
    <location>
        <begin position="15"/>
        <end position="238"/>
    </location>
</feature>
<dbReference type="PANTHER" id="PTHR33908">
    <property type="entry name" value="MANNOSYLTRANSFERASE YKCB-RELATED"/>
    <property type="match status" value="1"/>
</dbReference>
<dbReference type="STRING" id="990268.JCM19235_4525"/>
<evidence type="ECO:0000256" key="3">
    <source>
        <dbReference type="ARBA" id="ARBA00022676"/>
    </source>
</evidence>
<keyword evidence="11" id="KW-1185">Reference proteome</keyword>
<dbReference type="GO" id="GO:0005886">
    <property type="term" value="C:plasma membrane"/>
    <property type="evidence" value="ECO:0007669"/>
    <property type="project" value="UniProtKB-SubCell"/>
</dbReference>
<evidence type="ECO:0000313" key="11">
    <source>
        <dbReference type="Proteomes" id="UP000029228"/>
    </source>
</evidence>
<dbReference type="PANTHER" id="PTHR33908:SF3">
    <property type="entry name" value="UNDECAPRENYL PHOSPHATE-ALPHA-4-AMINO-4-DEOXY-L-ARABINOSE ARABINOSYL TRANSFERASE"/>
    <property type="match status" value="1"/>
</dbReference>
<feature type="transmembrane region" description="Helical" evidence="8">
    <location>
        <begin position="117"/>
        <end position="143"/>
    </location>
</feature>
<evidence type="ECO:0000256" key="5">
    <source>
        <dbReference type="ARBA" id="ARBA00022692"/>
    </source>
</evidence>
<keyword evidence="6 8" id="KW-1133">Transmembrane helix</keyword>
<comment type="subcellular location">
    <subcellularLocation>
        <location evidence="1">Cell membrane</location>
        <topology evidence="1">Multi-pass membrane protein</topology>
    </subcellularLocation>
</comment>
<evidence type="ECO:0000256" key="8">
    <source>
        <dbReference type="SAM" id="Phobius"/>
    </source>
</evidence>
<feature type="transmembrane region" description="Helical" evidence="8">
    <location>
        <begin position="258"/>
        <end position="279"/>
    </location>
</feature>
<dbReference type="InterPro" id="IPR050297">
    <property type="entry name" value="LipidA_mod_glycosyltrf_83"/>
</dbReference>
<feature type="transmembrane region" description="Helical" evidence="8">
    <location>
        <begin position="208"/>
        <end position="230"/>
    </location>
</feature>
<proteinExistence type="predicted"/>
<keyword evidence="4" id="KW-0808">Transferase</keyword>
<dbReference type="NCBIfam" id="NF009784">
    <property type="entry name" value="PRK13279.1"/>
    <property type="match status" value="1"/>
</dbReference>
<dbReference type="InterPro" id="IPR003342">
    <property type="entry name" value="ArnT-like_N"/>
</dbReference>
<dbReference type="GO" id="GO:0000030">
    <property type="term" value="F:mannosyltransferase activity"/>
    <property type="evidence" value="ECO:0007669"/>
    <property type="project" value="InterPro"/>
</dbReference>
<evidence type="ECO:0000256" key="7">
    <source>
        <dbReference type="ARBA" id="ARBA00023136"/>
    </source>
</evidence>
<evidence type="ECO:0000313" key="10">
    <source>
        <dbReference type="EMBL" id="GAL20325.1"/>
    </source>
</evidence>